<dbReference type="EMBL" id="JAPFFF010000028">
    <property type="protein sequence ID" value="KAK8846952.1"/>
    <property type="molecule type" value="Genomic_DNA"/>
</dbReference>
<sequence>MNKDSEFDFLDAIGDIFADTKTQFCREYNRRVKQYNKKERYQEEMDQLMKVAIKGIVFTTDINQDEYKRYAFTETLRQLYKLRPGGRPVIKAIALDGKYKYFTLSNKHNFESTLGHITGEHVDKLYFISH</sequence>
<protein>
    <submittedName>
        <fullName evidence="1">Uncharacterized protein</fullName>
    </submittedName>
</protein>
<evidence type="ECO:0000313" key="3">
    <source>
        <dbReference type="Proteomes" id="UP001470230"/>
    </source>
</evidence>
<accession>A0ABR2GKE2</accession>
<reference evidence="1 3" key="1">
    <citation type="submission" date="2024-04" db="EMBL/GenBank/DDBJ databases">
        <title>Tritrichomonas musculus Genome.</title>
        <authorList>
            <person name="Alves-Ferreira E."/>
            <person name="Grigg M."/>
            <person name="Lorenzi H."/>
            <person name="Galac M."/>
        </authorList>
    </citation>
    <scope>NUCLEOTIDE SEQUENCE [LARGE SCALE GENOMIC DNA]</scope>
    <source>
        <strain evidence="1 3">EAF2021</strain>
    </source>
</reference>
<organism evidence="1 3">
    <name type="scientific">Tritrichomonas musculus</name>
    <dbReference type="NCBI Taxonomy" id="1915356"/>
    <lineage>
        <taxon>Eukaryota</taxon>
        <taxon>Metamonada</taxon>
        <taxon>Parabasalia</taxon>
        <taxon>Tritrichomonadida</taxon>
        <taxon>Tritrichomonadidae</taxon>
        <taxon>Tritrichomonas</taxon>
    </lineage>
</organism>
<keyword evidence="3" id="KW-1185">Reference proteome</keyword>
<proteinExistence type="predicted"/>
<comment type="caution">
    <text evidence="1">The sequence shown here is derived from an EMBL/GenBank/DDBJ whole genome shotgun (WGS) entry which is preliminary data.</text>
</comment>
<dbReference type="Proteomes" id="UP001470230">
    <property type="component" value="Unassembled WGS sequence"/>
</dbReference>
<dbReference type="EMBL" id="JAPFFF010000491">
    <property type="protein sequence ID" value="KAK8834136.1"/>
    <property type="molecule type" value="Genomic_DNA"/>
</dbReference>
<gene>
    <name evidence="2" type="ORF">M9Y10_019524</name>
    <name evidence="1" type="ORF">M9Y10_035775</name>
</gene>
<evidence type="ECO:0000313" key="1">
    <source>
        <dbReference type="EMBL" id="KAK8834136.1"/>
    </source>
</evidence>
<name>A0ABR2GKE2_9EUKA</name>
<evidence type="ECO:0000313" key="2">
    <source>
        <dbReference type="EMBL" id="KAK8846952.1"/>
    </source>
</evidence>